<evidence type="ECO:0000259" key="3">
    <source>
        <dbReference type="Pfam" id="PF23598"/>
    </source>
</evidence>
<dbReference type="PANTHER" id="PTHR47186:SF3">
    <property type="entry name" value="OS09G0267800 PROTEIN"/>
    <property type="match status" value="1"/>
</dbReference>
<comment type="subcellular location">
    <subcellularLocation>
        <location evidence="1">Cytoplasm</location>
        <location evidence="1">Cytoskeleton</location>
        <location evidence="1">Cilium axoneme</location>
    </subcellularLocation>
</comment>
<proteinExistence type="predicted"/>
<dbReference type="InterPro" id="IPR055414">
    <property type="entry name" value="LRR_R13L4/SHOC2-like"/>
</dbReference>
<dbReference type="Gene3D" id="3.80.10.10">
    <property type="entry name" value="Ribonuclease Inhibitor"/>
    <property type="match status" value="1"/>
</dbReference>
<dbReference type="Proteomes" id="UP001497392">
    <property type="component" value="Unassembled WGS sequence"/>
</dbReference>
<comment type="caution">
    <text evidence="4">The sequence shown here is derived from an EMBL/GenBank/DDBJ whole genome shotgun (WGS) entry which is preliminary data.</text>
</comment>
<protein>
    <submittedName>
        <fullName evidence="4">G5289 protein</fullName>
    </submittedName>
</protein>
<organism evidence="4 5">
    <name type="scientific">Coccomyxa viridis</name>
    <dbReference type="NCBI Taxonomy" id="1274662"/>
    <lineage>
        <taxon>Eukaryota</taxon>
        <taxon>Viridiplantae</taxon>
        <taxon>Chlorophyta</taxon>
        <taxon>core chlorophytes</taxon>
        <taxon>Trebouxiophyceae</taxon>
        <taxon>Trebouxiophyceae incertae sedis</taxon>
        <taxon>Coccomyxaceae</taxon>
        <taxon>Coccomyxa</taxon>
    </lineage>
</organism>
<accession>A0ABP1FSG1</accession>
<name>A0ABP1FSG1_9CHLO</name>
<keyword evidence="5" id="KW-1185">Reference proteome</keyword>
<feature type="domain" description="Disease resistance R13L4/SHOC-2-like LRR" evidence="3">
    <location>
        <begin position="89"/>
        <end position="287"/>
    </location>
</feature>
<evidence type="ECO:0000313" key="4">
    <source>
        <dbReference type="EMBL" id="CAL5222863.1"/>
    </source>
</evidence>
<dbReference type="EMBL" id="CAXHTA020000007">
    <property type="protein sequence ID" value="CAL5222863.1"/>
    <property type="molecule type" value="Genomic_DNA"/>
</dbReference>
<reference evidence="4 5" key="1">
    <citation type="submission" date="2024-06" db="EMBL/GenBank/DDBJ databases">
        <authorList>
            <person name="Kraege A."/>
            <person name="Thomma B."/>
        </authorList>
    </citation>
    <scope>NUCLEOTIDE SEQUENCE [LARGE SCALE GENOMIC DNA]</scope>
</reference>
<dbReference type="PANTHER" id="PTHR47186">
    <property type="entry name" value="LEUCINE-RICH REPEAT-CONTAINING PROTEIN 57"/>
    <property type="match status" value="1"/>
</dbReference>
<dbReference type="SUPFAM" id="SSF52047">
    <property type="entry name" value="RNI-like"/>
    <property type="match status" value="1"/>
</dbReference>
<dbReference type="Pfam" id="PF23598">
    <property type="entry name" value="LRR_14"/>
    <property type="match status" value="1"/>
</dbReference>
<gene>
    <name evidence="4" type="primary">g5289</name>
    <name evidence="4" type="ORF">VP750_LOCUS4522</name>
</gene>
<evidence type="ECO:0000256" key="1">
    <source>
        <dbReference type="ARBA" id="ARBA00004430"/>
    </source>
</evidence>
<keyword evidence="2" id="KW-0677">Repeat</keyword>
<evidence type="ECO:0000256" key="2">
    <source>
        <dbReference type="ARBA" id="ARBA00022737"/>
    </source>
</evidence>
<sequence>MRGQQRAGNGQGLDMILAILGQKLQCLSVHGSTGLLDGFKFRYLWMAPNVRQLKLEHLTKAIDQEGFEKGIACLRHLEEFYMSGQDGQATGLTGFPTVLGSLEHLTALSFTNQHLGRLPLEVSQLAKLAYLSIESGSIEHAEAGHLPSVLGHLTALESLALISCLRVHQAGPESQPDTRCWQGMTQLTRLALTQCHGGHEGQLPPEVGNLGGLLELEVAHFEELEDQVRLSTLGRLQSIRITHSEMTRLPGWMGALPNFTSLDTIEVDLEEWLPEGFRSLQGLGILCGNLQTVTDSIGHLTRLTSLSLMQCPLEELSSSISRLQNLRHLELETCYFLQFPYALQALQAPQLRCVSLEGSPRAEQERMAERYDEENRPMPLNAGNLAWLLHHPRLEKVSITASQAETAALQKFKKELSRVCGHDVLKINCYSRGYG</sequence>
<dbReference type="InterPro" id="IPR032675">
    <property type="entry name" value="LRR_dom_sf"/>
</dbReference>
<evidence type="ECO:0000313" key="5">
    <source>
        <dbReference type="Proteomes" id="UP001497392"/>
    </source>
</evidence>